<evidence type="ECO:0000313" key="7">
    <source>
        <dbReference type="EMBL" id="KAJ1647632.1"/>
    </source>
</evidence>
<keyword evidence="8" id="KW-1185">Reference proteome</keyword>
<dbReference type="InterPro" id="IPR004140">
    <property type="entry name" value="Exo70"/>
</dbReference>
<evidence type="ECO:0000256" key="5">
    <source>
        <dbReference type="SAM" id="Coils"/>
    </source>
</evidence>
<comment type="caution">
    <text evidence="7">The sequence shown here is derived from an EMBL/GenBank/DDBJ whole genome shotgun (WGS) entry which is preliminary data.</text>
</comment>
<dbReference type="InterPro" id="IPR016159">
    <property type="entry name" value="Cullin_repeat-like_dom_sf"/>
</dbReference>
<accession>A0A9W8CLW5</accession>
<feature type="coiled-coil region" evidence="5">
    <location>
        <begin position="11"/>
        <end position="38"/>
    </location>
</feature>
<dbReference type="PANTHER" id="PTHR12542:SF41">
    <property type="entry name" value="EXOCYST COMPLEX COMPONENT 7"/>
    <property type="match status" value="1"/>
</dbReference>
<organism evidence="7 8">
    <name type="scientific">Coemansia asiatica</name>
    <dbReference type="NCBI Taxonomy" id="1052880"/>
    <lineage>
        <taxon>Eukaryota</taxon>
        <taxon>Fungi</taxon>
        <taxon>Fungi incertae sedis</taxon>
        <taxon>Zoopagomycota</taxon>
        <taxon>Kickxellomycotina</taxon>
        <taxon>Kickxellomycetes</taxon>
        <taxon>Kickxellales</taxon>
        <taxon>Kickxellaceae</taxon>
        <taxon>Coemansia</taxon>
    </lineage>
</organism>
<keyword evidence="5" id="KW-0175">Coiled coil</keyword>
<dbReference type="GO" id="GO:0000145">
    <property type="term" value="C:exocyst"/>
    <property type="evidence" value="ECO:0007669"/>
    <property type="project" value="InterPro"/>
</dbReference>
<sequence>MPSDNNYLYNDAEEEAELEFLRESLEQMDNLADKTTQLLKVFDIRLKNLGRIIAPIYKSTQKLTRLYDNIEKSIGSLDDIMLFFNVSKDESETIRAGPDENELLPYLDSINRLKDASDALKQMDLDSASQSRQEIRELLHIGLGNLSQLFSQWLKQYSGGVDPAAYANASEIPTFPMDSVKLLGMLATYLNLVNDEVSYDLKLTKTYASIRSRHLQKSLAQFGDMCNGYIRANSFDGPMPGQRGYNESSRSNPAEVRFCTIRNEHWYETGMSPFAQYTVNLVKLFQAERDLVRQIMPIVISEETFLATADRPLEAFVSVGENMMSFFLSSPLYEVLHALDVYGYMLENDTILESLLSLQQNQNNGVAKLLSRLQLHISKSFTALIYLLHNPFKEGTMPKQNGGIHELAFNTLTFLLYLIGYKDLLTNIFLPLGDGHWNQGLLPQDSSAVAHYASDPNDGLSIFQHYLRDVVDALSHMIDQGGKQMKRPALQFVFLINNHSYVARTLRDTMYSGDEDSQSLGLGDLVGRSALMQIETQIERSRKGYIATWKSVMSSFPAASLSPSEKLTMFNQGFDDMVRSQKAYEVFDNDVRAMLISDAADAIIPDYESFLRQNPDKSPEFARAMKYTPRDIHRKISSMLDD</sequence>
<dbReference type="Proteomes" id="UP001145021">
    <property type="component" value="Unassembled WGS sequence"/>
</dbReference>
<proteinExistence type="inferred from homology"/>
<keyword evidence="4" id="KW-0653">Protein transport</keyword>
<evidence type="ECO:0000256" key="2">
    <source>
        <dbReference type="ARBA" id="ARBA00022448"/>
    </source>
</evidence>
<dbReference type="SUPFAM" id="SSF74788">
    <property type="entry name" value="Cullin repeat-like"/>
    <property type="match status" value="1"/>
</dbReference>
<dbReference type="GO" id="GO:0005935">
    <property type="term" value="C:cellular bud neck"/>
    <property type="evidence" value="ECO:0007669"/>
    <property type="project" value="UniProtKB-SubCell"/>
</dbReference>
<dbReference type="AlphaFoldDB" id="A0A9W8CLW5"/>
<evidence type="ECO:0000256" key="1">
    <source>
        <dbReference type="ARBA" id="ARBA00006756"/>
    </source>
</evidence>
<comment type="subcellular location">
    <subcellularLocation>
        <location evidence="4">Bud</location>
    </subcellularLocation>
    <subcellularLocation>
        <location evidence="4">Bud neck</location>
    </subcellularLocation>
</comment>
<name>A0A9W8CLW5_9FUNG</name>
<evidence type="ECO:0000256" key="4">
    <source>
        <dbReference type="RuleBase" id="RU365026"/>
    </source>
</evidence>
<evidence type="ECO:0000256" key="3">
    <source>
        <dbReference type="ARBA" id="ARBA00022483"/>
    </source>
</evidence>
<keyword evidence="3 4" id="KW-0268">Exocytosis</keyword>
<gene>
    <name evidence="7" type="primary">EXO70</name>
    <name evidence="7" type="ORF">LPJ64_001011</name>
</gene>
<dbReference type="Pfam" id="PF03081">
    <property type="entry name" value="Exo70_C"/>
    <property type="match status" value="1"/>
</dbReference>
<feature type="domain" description="Exocyst complex subunit Exo70 C-terminal" evidence="6">
    <location>
        <begin position="274"/>
        <end position="637"/>
    </location>
</feature>
<comment type="similarity">
    <text evidence="1 4">Belongs to the EXO70 family.</text>
</comment>
<dbReference type="PANTHER" id="PTHR12542">
    <property type="entry name" value="EXOCYST COMPLEX PROTEIN EXO70"/>
    <property type="match status" value="1"/>
</dbReference>
<dbReference type="GO" id="GO:0005546">
    <property type="term" value="F:phosphatidylinositol-4,5-bisphosphate binding"/>
    <property type="evidence" value="ECO:0007669"/>
    <property type="project" value="InterPro"/>
</dbReference>
<dbReference type="GO" id="GO:0015031">
    <property type="term" value="P:protein transport"/>
    <property type="evidence" value="ECO:0007669"/>
    <property type="project" value="UniProtKB-KW"/>
</dbReference>
<dbReference type="GO" id="GO:0006887">
    <property type="term" value="P:exocytosis"/>
    <property type="evidence" value="ECO:0007669"/>
    <property type="project" value="UniProtKB-KW"/>
</dbReference>
<protein>
    <recommendedName>
        <fullName evidence="4">Exocyst complex protein EXO70</fullName>
    </recommendedName>
</protein>
<dbReference type="Gene3D" id="1.20.1280.170">
    <property type="entry name" value="Exocyst complex component Exo70"/>
    <property type="match status" value="1"/>
</dbReference>
<dbReference type="Pfam" id="PF20669">
    <property type="entry name" value="Exo70_N"/>
    <property type="match status" value="1"/>
</dbReference>
<evidence type="ECO:0000259" key="6">
    <source>
        <dbReference type="Pfam" id="PF03081"/>
    </source>
</evidence>
<comment type="function">
    <text evidence="4">Involved in the secretory pathway as part of the exocyst complex which tethers secretory vesicles to the sites of exocytosis. Also plays a role in the assembly of the exocyst.</text>
</comment>
<reference evidence="7" key="1">
    <citation type="submission" date="2022-07" db="EMBL/GenBank/DDBJ databases">
        <title>Phylogenomic reconstructions and comparative analyses of Kickxellomycotina fungi.</title>
        <authorList>
            <person name="Reynolds N.K."/>
            <person name="Stajich J.E."/>
            <person name="Barry K."/>
            <person name="Grigoriev I.V."/>
            <person name="Crous P."/>
            <person name="Smith M.E."/>
        </authorList>
    </citation>
    <scope>NUCLEOTIDE SEQUENCE</scope>
    <source>
        <strain evidence="7">NBRC 105413</strain>
    </source>
</reference>
<dbReference type="InterPro" id="IPR046364">
    <property type="entry name" value="Exo70_C"/>
</dbReference>
<evidence type="ECO:0000313" key="8">
    <source>
        <dbReference type="Proteomes" id="UP001145021"/>
    </source>
</evidence>
<keyword evidence="2 4" id="KW-0813">Transport</keyword>
<dbReference type="EMBL" id="JANBOH010000024">
    <property type="protein sequence ID" value="KAJ1647632.1"/>
    <property type="molecule type" value="Genomic_DNA"/>
</dbReference>